<dbReference type="InterPro" id="IPR022694">
    <property type="entry name" value="3-OHacyl-CoA_DH"/>
</dbReference>
<dbReference type="PANTHER" id="PTHR43561:SF3">
    <property type="entry name" value="HYDROXYACYL-COENZYME A DEHYDROGENASE, MITOCHONDRIAL"/>
    <property type="match status" value="1"/>
</dbReference>
<reference evidence="13 14" key="1">
    <citation type="submission" date="2021-02" db="EMBL/GenBank/DDBJ databases">
        <title>Variation within the Batrachochytrium salamandrivorans European outbreak.</title>
        <authorList>
            <person name="Kelly M."/>
            <person name="Pasmans F."/>
            <person name="Shea T.P."/>
            <person name="Munoz J.F."/>
            <person name="Carranza S."/>
            <person name="Cuomo C.A."/>
            <person name="Martel A."/>
        </authorList>
    </citation>
    <scope>NUCLEOTIDE SEQUENCE [LARGE SCALE GENOMIC DNA]</scope>
    <source>
        <strain evidence="13 14">AMFP18/2</strain>
    </source>
</reference>
<keyword evidence="5" id="KW-0276">Fatty acid metabolism</keyword>
<dbReference type="InterPro" id="IPR052242">
    <property type="entry name" value="Mito_3-hydroxyacyl-CoA_DH"/>
</dbReference>
<dbReference type="EMBL" id="JAFCIX010000102">
    <property type="protein sequence ID" value="KAH6598501.1"/>
    <property type="molecule type" value="Genomic_DNA"/>
</dbReference>
<name>A0ABQ8FHR0_9FUNG</name>
<evidence type="ECO:0000256" key="10">
    <source>
        <dbReference type="ARBA" id="ARBA00049556"/>
    </source>
</evidence>
<dbReference type="Gene3D" id="1.10.1040.10">
    <property type="entry name" value="N-(1-d-carboxylethyl)-l-norvaline Dehydrogenase, domain 2"/>
    <property type="match status" value="1"/>
</dbReference>
<evidence type="ECO:0000256" key="6">
    <source>
        <dbReference type="ARBA" id="ARBA00023002"/>
    </source>
</evidence>
<protein>
    <recommendedName>
        <fullName evidence="4">3-hydroxyacyl-CoA dehydrogenase</fullName>
        <ecNumber evidence="4">1.1.1.35</ecNumber>
    </recommendedName>
</protein>
<evidence type="ECO:0000256" key="1">
    <source>
        <dbReference type="ARBA" id="ARBA00004305"/>
    </source>
</evidence>
<proteinExistence type="inferred from homology"/>
<comment type="pathway">
    <text evidence="2">Lipid metabolism; fatty acid beta-oxidation.</text>
</comment>
<evidence type="ECO:0000313" key="14">
    <source>
        <dbReference type="Proteomes" id="UP001648503"/>
    </source>
</evidence>
<dbReference type="Gene3D" id="3.40.50.720">
    <property type="entry name" value="NAD(P)-binding Rossmann-like Domain"/>
    <property type="match status" value="1"/>
</dbReference>
<evidence type="ECO:0000256" key="3">
    <source>
        <dbReference type="ARBA" id="ARBA00009463"/>
    </source>
</evidence>
<feature type="domain" description="3-hydroxyacyl-CoA dehydrogenase C-terminal" evidence="11">
    <location>
        <begin position="243"/>
        <end position="343"/>
    </location>
</feature>
<evidence type="ECO:0000256" key="5">
    <source>
        <dbReference type="ARBA" id="ARBA00022832"/>
    </source>
</evidence>
<keyword evidence="7" id="KW-0520">NAD</keyword>
<keyword evidence="14" id="KW-1185">Reference proteome</keyword>
<dbReference type="SUPFAM" id="SSF48179">
    <property type="entry name" value="6-phosphogluconate dehydrogenase C-terminal domain-like"/>
    <property type="match status" value="1"/>
</dbReference>
<evidence type="ECO:0000256" key="2">
    <source>
        <dbReference type="ARBA" id="ARBA00005005"/>
    </source>
</evidence>
<gene>
    <name evidence="13" type="ORF">BASA50_003540</name>
</gene>
<evidence type="ECO:0000256" key="7">
    <source>
        <dbReference type="ARBA" id="ARBA00023027"/>
    </source>
</evidence>
<dbReference type="PIRSF" id="PIRSF000105">
    <property type="entry name" value="HCDH"/>
    <property type="match status" value="1"/>
</dbReference>
<evidence type="ECO:0000256" key="4">
    <source>
        <dbReference type="ARBA" id="ARBA00013000"/>
    </source>
</evidence>
<evidence type="ECO:0000259" key="11">
    <source>
        <dbReference type="Pfam" id="PF00725"/>
    </source>
</evidence>
<dbReference type="InterPro" id="IPR006108">
    <property type="entry name" value="3HC_DH_C"/>
</dbReference>
<evidence type="ECO:0000256" key="8">
    <source>
        <dbReference type="ARBA" id="ARBA00023098"/>
    </source>
</evidence>
<evidence type="ECO:0000256" key="9">
    <source>
        <dbReference type="ARBA" id="ARBA00023128"/>
    </source>
</evidence>
<dbReference type="InterPro" id="IPR008927">
    <property type="entry name" value="6-PGluconate_DH-like_C_sf"/>
</dbReference>
<dbReference type="PROSITE" id="PS00067">
    <property type="entry name" value="3HCDH"/>
    <property type="match status" value="1"/>
</dbReference>
<dbReference type="SUPFAM" id="SSF51735">
    <property type="entry name" value="NAD(P)-binding Rossmann-fold domains"/>
    <property type="match status" value="1"/>
</dbReference>
<organism evidence="13 14">
    <name type="scientific">Batrachochytrium salamandrivorans</name>
    <dbReference type="NCBI Taxonomy" id="1357716"/>
    <lineage>
        <taxon>Eukaryota</taxon>
        <taxon>Fungi</taxon>
        <taxon>Fungi incertae sedis</taxon>
        <taxon>Chytridiomycota</taxon>
        <taxon>Chytridiomycota incertae sedis</taxon>
        <taxon>Chytridiomycetes</taxon>
        <taxon>Rhizophydiales</taxon>
        <taxon>Rhizophydiales incertae sedis</taxon>
        <taxon>Batrachochytrium</taxon>
    </lineage>
</organism>
<evidence type="ECO:0000259" key="12">
    <source>
        <dbReference type="Pfam" id="PF02737"/>
    </source>
</evidence>
<dbReference type="InterPro" id="IPR036291">
    <property type="entry name" value="NAD(P)-bd_dom_sf"/>
</dbReference>
<sequence length="349" mass="37172">MNIGRLNALIARTPAVSVFSGFSAKVGLPSSSRSLRSSSASFSATSMATSQCVIKEVTVIGAGLMGAGIAQIAAQNGCRVTLVDTSQQALDKGHKSITSSLARVAKKLHGDADDSAKLFVSTALSHLTLSTDMNASVKSADLVVEAIVENLAIKQKLFAALDDIAPSHTIFASNTSSLPISGIASATKRGDRFAGLHFFNPVPQMKLVEIIRTNETGENTYQSLAQFSKDLGKTPVSCKDTPGFIVNRLLVPYMLEAARIVERGEATKEDVDTAMKLGAGYPMGPFELMDYVGLDTIKFITDGWYNDSANLKGDTLVAPSPLIDELVKQKKFGRKSGSGFYDYTTNSKK</sequence>
<accession>A0ABQ8FHR0</accession>
<dbReference type="Proteomes" id="UP001648503">
    <property type="component" value="Unassembled WGS sequence"/>
</dbReference>
<comment type="similarity">
    <text evidence="3">Belongs to the 3-hydroxyacyl-CoA dehydrogenase family.</text>
</comment>
<keyword evidence="8" id="KW-0443">Lipid metabolism</keyword>
<comment type="catalytic activity">
    <reaction evidence="10">
        <text>a (3S)-3-hydroxyacyl-CoA + NAD(+) = a 3-oxoacyl-CoA + NADH + H(+)</text>
        <dbReference type="Rhea" id="RHEA:22432"/>
        <dbReference type="ChEBI" id="CHEBI:15378"/>
        <dbReference type="ChEBI" id="CHEBI:57318"/>
        <dbReference type="ChEBI" id="CHEBI:57540"/>
        <dbReference type="ChEBI" id="CHEBI:57945"/>
        <dbReference type="ChEBI" id="CHEBI:90726"/>
        <dbReference type="EC" id="1.1.1.35"/>
    </reaction>
</comment>
<comment type="subcellular location">
    <subcellularLocation>
        <location evidence="1">Mitochondrion matrix</location>
    </subcellularLocation>
</comment>
<dbReference type="InterPro" id="IPR013328">
    <property type="entry name" value="6PGD_dom2"/>
</dbReference>
<evidence type="ECO:0000313" key="13">
    <source>
        <dbReference type="EMBL" id="KAH6598501.1"/>
    </source>
</evidence>
<comment type="caution">
    <text evidence="13">The sequence shown here is derived from an EMBL/GenBank/DDBJ whole genome shotgun (WGS) entry which is preliminary data.</text>
</comment>
<dbReference type="InterPro" id="IPR006180">
    <property type="entry name" value="3-OHacyl-CoA_DH_CS"/>
</dbReference>
<dbReference type="Pfam" id="PF02737">
    <property type="entry name" value="3HCDH_N"/>
    <property type="match status" value="1"/>
</dbReference>
<keyword evidence="9" id="KW-0496">Mitochondrion</keyword>
<dbReference type="PANTHER" id="PTHR43561">
    <property type="match status" value="1"/>
</dbReference>
<keyword evidence="6" id="KW-0560">Oxidoreductase</keyword>
<dbReference type="InterPro" id="IPR006176">
    <property type="entry name" value="3-OHacyl-CoA_DH_NAD-bd"/>
</dbReference>
<dbReference type="EC" id="1.1.1.35" evidence="4"/>
<dbReference type="Pfam" id="PF00725">
    <property type="entry name" value="3HCDH"/>
    <property type="match status" value="1"/>
</dbReference>
<feature type="domain" description="3-hydroxyacyl-CoA dehydrogenase NAD binding" evidence="12">
    <location>
        <begin position="57"/>
        <end position="241"/>
    </location>
</feature>